<dbReference type="Proteomes" id="UP000268094">
    <property type="component" value="Unassembled WGS sequence"/>
</dbReference>
<evidence type="ECO:0000313" key="10">
    <source>
        <dbReference type="Proteomes" id="UP000268094"/>
    </source>
</evidence>
<protein>
    <recommendedName>
        <fullName evidence="4">dihydroneopterin aldolase</fullName>
        <ecNumber evidence="4">4.1.2.25</ecNumber>
    </recommendedName>
    <alternativeName>
        <fullName evidence="7">7,8-dihydroneopterin aldolase</fullName>
    </alternativeName>
</protein>
<dbReference type="Gene3D" id="3.30.1130.10">
    <property type="match status" value="1"/>
</dbReference>
<evidence type="ECO:0000256" key="7">
    <source>
        <dbReference type="ARBA" id="ARBA00032903"/>
    </source>
</evidence>
<evidence type="ECO:0000256" key="4">
    <source>
        <dbReference type="ARBA" id="ARBA00013043"/>
    </source>
</evidence>
<organism evidence="9 10">
    <name type="scientific">Corallococcus terminator</name>
    <dbReference type="NCBI Taxonomy" id="2316733"/>
    <lineage>
        <taxon>Bacteria</taxon>
        <taxon>Pseudomonadati</taxon>
        <taxon>Myxococcota</taxon>
        <taxon>Myxococcia</taxon>
        <taxon>Myxococcales</taxon>
        <taxon>Cystobacterineae</taxon>
        <taxon>Myxococcaceae</taxon>
        <taxon>Corallococcus</taxon>
    </lineage>
</organism>
<dbReference type="GO" id="GO:0046656">
    <property type="term" value="P:folic acid biosynthetic process"/>
    <property type="evidence" value="ECO:0007669"/>
    <property type="project" value="UniProtKB-KW"/>
</dbReference>
<dbReference type="GO" id="GO:0005737">
    <property type="term" value="C:cytoplasm"/>
    <property type="evidence" value="ECO:0007669"/>
    <property type="project" value="TreeGrafter"/>
</dbReference>
<evidence type="ECO:0000259" key="8">
    <source>
        <dbReference type="SMART" id="SM00905"/>
    </source>
</evidence>
<evidence type="ECO:0000256" key="5">
    <source>
        <dbReference type="ARBA" id="ARBA00022909"/>
    </source>
</evidence>
<proteinExistence type="inferred from homology"/>
<dbReference type="InterPro" id="IPR043133">
    <property type="entry name" value="GTP-CH-I_C/QueF"/>
</dbReference>
<keyword evidence="5" id="KW-0289">Folate biosynthesis</keyword>
<gene>
    <name evidence="9" type="ORF">D7V88_06275</name>
</gene>
<dbReference type="GO" id="GO:0004150">
    <property type="term" value="F:dihydroneopterin aldolase activity"/>
    <property type="evidence" value="ECO:0007669"/>
    <property type="project" value="UniProtKB-EC"/>
</dbReference>
<dbReference type="AlphaFoldDB" id="A0A3A8JS45"/>
<sequence>MQLRGLTVDCIVGLYNRERVTPQPLRLDVALFLDARQAAVGGKLANTVHYGRLAGELRFLLDACRFELLESAAEAVCRYILAPPTDAAPHARVRAATVRVTKPEALGGWAIPSLQVHRTAEEMLFRTEEKPFGRVDVIHEGATYGIYRLRVDSGGRIPVRTDGHTEGCELVLGAGLLLQGQPVSRGMAFHVPRDRVHRYDNPTTTEQTVLGVYRPRLVPQGEGSPDAVEAAPGPGTLYYLPE</sequence>
<dbReference type="InterPro" id="IPR006157">
    <property type="entry name" value="FolB_dom"/>
</dbReference>
<dbReference type="OrthoDB" id="5379688at2"/>
<evidence type="ECO:0000256" key="1">
    <source>
        <dbReference type="ARBA" id="ARBA00001353"/>
    </source>
</evidence>
<dbReference type="SUPFAM" id="SSF51182">
    <property type="entry name" value="RmlC-like cupins"/>
    <property type="match status" value="1"/>
</dbReference>
<reference evidence="10" key="1">
    <citation type="submission" date="2018-09" db="EMBL/GenBank/DDBJ databases">
        <authorList>
            <person name="Livingstone P.G."/>
            <person name="Whitworth D.E."/>
        </authorList>
    </citation>
    <scope>NUCLEOTIDE SEQUENCE [LARGE SCALE GENOMIC DNA]</scope>
    <source>
        <strain evidence="10">CA054A</strain>
    </source>
</reference>
<comment type="pathway">
    <text evidence="2">Cofactor biosynthesis; tetrahydrofolate biosynthesis; 2-amino-4-hydroxy-6-hydroxymethyl-7,8-dihydropteridine diphosphate from 7,8-dihydroneopterin triphosphate: step 3/4.</text>
</comment>
<keyword evidence="6" id="KW-0456">Lyase</keyword>
<dbReference type="Pfam" id="PF02152">
    <property type="entry name" value="FolB"/>
    <property type="match status" value="1"/>
</dbReference>
<comment type="catalytic activity">
    <reaction evidence="1">
        <text>7,8-dihydroneopterin = 6-hydroxymethyl-7,8-dihydropterin + glycolaldehyde</text>
        <dbReference type="Rhea" id="RHEA:10540"/>
        <dbReference type="ChEBI" id="CHEBI:17001"/>
        <dbReference type="ChEBI" id="CHEBI:17071"/>
        <dbReference type="ChEBI" id="CHEBI:44841"/>
        <dbReference type="EC" id="4.1.2.25"/>
    </reaction>
</comment>
<dbReference type="PANTHER" id="PTHR42844:SF1">
    <property type="entry name" value="DIHYDRONEOPTERIN ALDOLASE 1-RELATED"/>
    <property type="match status" value="1"/>
</dbReference>
<comment type="similarity">
    <text evidence="3">Belongs to the DHNA family.</text>
</comment>
<dbReference type="SMART" id="SM00905">
    <property type="entry name" value="FolB"/>
    <property type="match status" value="1"/>
</dbReference>
<accession>A0A3A8JS45</accession>
<feature type="domain" description="Dihydroneopterin aldolase/epimerase" evidence="8">
    <location>
        <begin position="1"/>
        <end position="118"/>
    </location>
</feature>
<evidence type="ECO:0000256" key="3">
    <source>
        <dbReference type="ARBA" id="ARBA00005708"/>
    </source>
</evidence>
<dbReference type="PANTHER" id="PTHR42844">
    <property type="entry name" value="DIHYDRONEOPTERIN ALDOLASE 1-RELATED"/>
    <property type="match status" value="1"/>
</dbReference>
<dbReference type="EC" id="4.1.2.25" evidence="4"/>
<dbReference type="SUPFAM" id="SSF55620">
    <property type="entry name" value="Tetrahydrobiopterin biosynthesis enzymes-like"/>
    <property type="match status" value="1"/>
</dbReference>
<evidence type="ECO:0000313" key="9">
    <source>
        <dbReference type="EMBL" id="RKG92423.1"/>
    </source>
</evidence>
<name>A0A3A8JS45_9BACT</name>
<evidence type="ECO:0000256" key="2">
    <source>
        <dbReference type="ARBA" id="ARBA00005013"/>
    </source>
</evidence>
<keyword evidence="10" id="KW-1185">Reference proteome</keyword>
<dbReference type="InterPro" id="IPR006156">
    <property type="entry name" value="Dihydroneopterin_aldolase"/>
</dbReference>
<evidence type="ECO:0000256" key="6">
    <source>
        <dbReference type="ARBA" id="ARBA00023239"/>
    </source>
</evidence>
<comment type="caution">
    <text evidence="9">The sequence shown here is derived from an EMBL/GenBank/DDBJ whole genome shotgun (WGS) entry which is preliminary data.</text>
</comment>
<dbReference type="InterPro" id="IPR011051">
    <property type="entry name" value="RmlC_Cupin_sf"/>
</dbReference>
<dbReference type="EMBL" id="RAVZ01000026">
    <property type="protein sequence ID" value="RKG92423.1"/>
    <property type="molecule type" value="Genomic_DNA"/>
</dbReference>